<keyword evidence="6" id="KW-0472">Membrane</keyword>
<evidence type="ECO:0000256" key="5">
    <source>
        <dbReference type="ARBA" id="ARBA00022852"/>
    </source>
</evidence>
<dbReference type="Proteomes" id="UP001529510">
    <property type="component" value="Unassembled WGS sequence"/>
</dbReference>
<evidence type="ECO:0000256" key="7">
    <source>
        <dbReference type="ARBA" id="ARBA00023157"/>
    </source>
</evidence>
<dbReference type="PROSITE" id="PS00279">
    <property type="entry name" value="MACPF_1"/>
    <property type="match status" value="1"/>
</dbReference>
<feature type="non-terminal residue" evidence="9">
    <location>
        <position position="1"/>
    </location>
</feature>
<feature type="non-terminal residue" evidence="9">
    <location>
        <position position="68"/>
    </location>
</feature>
<name>A0ABD0NLI5_CIRMR</name>
<protein>
    <recommendedName>
        <fullName evidence="8">MACPF domain-containing protein</fullName>
    </recommendedName>
</protein>
<evidence type="ECO:0000256" key="3">
    <source>
        <dbReference type="ARBA" id="ARBA00009214"/>
    </source>
</evidence>
<comment type="caution">
    <text evidence="9">The sequence shown here is derived from an EMBL/GenBank/DDBJ whole genome shotgun (WGS) entry which is preliminary data.</text>
</comment>
<evidence type="ECO:0000256" key="1">
    <source>
        <dbReference type="ARBA" id="ARBA00004370"/>
    </source>
</evidence>
<comment type="similarity">
    <text evidence="3">Belongs to the complement C6/C7/C8/C9 family.</text>
</comment>
<sequence length="68" mass="8028">VHRVVATSTFRIKPSDLYLADHLPLEYNYALYRQIFQLFGTHYFSSGTLGGKYDLLFQYDREELKTYG</sequence>
<dbReference type="PANTHER" id="PTHR45742:SF4">
    <property type="entry name" value="COMPLEMENT COMPONENT C6"/>
    <property type="match status" value="1"/>
</dbReference>
<keyword evidence="5" id="KW-0204">Cytolysis</keyword>
<gene>
    <name evidence="9" type="ORF">M9458_042244</name>
</gene>
<dbReference type="AlphaFoldDB" id="A0ABD0NLI5"/>
<keyword evidence="10" id="KW-1185">Reference proteome</keyword>
<dbReference type="Pfam" id="PF01823">
    <property type="entry name" value="MACPF"/>
    <property type="match status" value="1"/>
</dbReference>
<dbReference type="GO" id="GO:0016020">
    <property type="term" value="C:membrane"/>
    <property type="evidence" value="ECO:0007669"/>
    <property type="project" value="UniProtKB-SubCell"/>
</dbReference>
<keyword evidence="7" id="KW-1015">Disulfide bond</keyword>
<evidence type="ECO:0000256" key="4">
    <source>
        <dbReference type="ARBA" id="ARBA00022525"/>
    </source>
</evidence>
<keyword evidence="4" id="KW-0964">Secreted</keyword>
<dbReference type="InterPro" id="IPR020864">
    <property type="entry name" value="MACPF"/>
</dbReference>
<dbReference type="GO" id="GO:0031640">
    <property type="term" value="P:killing of cells of another organism"/>
    <property type="evidence" value="ECO:0007669"/>
    <property type="project" value="UniProtKB-KW"/>
</dbReference>
<feature type="domain" description="MACPF" evidence="8">
    <location>
        <begin position="1"/>
        <end position="68"/>
    </location>
</feature>
<dbReference type="EMBL" id="JAMKFB020000021">
    <property type="protein sequence ID" value="KAL0162848.1"/>
    <property type="molecule type" value="Genomic_DNA"/>
</dbReference>
<evidence type="ECO:0000313" key="9">
    <source>
        <dbReference type="EMBL" id="KAL0162848.1"/>
    </source>
</evidence>
<dbReference type="PROSITE" id="PS51412">
    <property type="entry name" value="MACPF_2"/>
    <property type="match status" value="1"/>
</dbReference>
<dbReference type="GO" id="GO:0005576">
    <property type="term" value="C:extracellular region"/>
    <property type="evidence" value="ECO:0007669"/>
    <property type="project" value="UniProtKB-SubCell"/>
</dbReference>
<evidence type="ECO:0000259" key="8">
    <source>
        <dbReference type="PROSITE" id="PS51412"/>
    </source>
</evidence>
<proteinExistence type="inferred from homology"/>
<evidence type="ECO:0000256" key="6">
    <source>
        <dbReference type="ARBA" id="ARBA00023136"/>
    </source>
</evidence>
<reference evidence="9 10" key="1">
    <citation type="submission" date="2024-05" db="EMBL/GenBank/DDBJ databases">
        <title>Genome sequencing and assembly of Indian major carp, Cirrhinus mrigala (Hamilton, 1822).</title>
        <authorList>
            <person name="Mohindra V."/>
            <person name="Chowdhury L.M."/>
            <person name="Lal K."/>
            <person name="Jena J.K."/>
        </authorList>
    </citation>
    <scope>NUCLEOTIDE SEQUENCE [LARGE SCALE GENOMIC DNA]</scope>
    <source>
        <strain evidence="9">CM1030</strain>
        <tissue evidence="9">Blood</tissue>
    </source>
</reference>
<dbReference type="PANTHER" id="PTHR45742">
    <property type="entry name" value="COMPLEMENT COMPONENT C6"/>
    <property type="match status" value="1"/>
</dbReference>
<accession>A0ABD0NLI5</accession>
<evidence type="ECO:0000256" key="2">
    <source>
        <dbReference type="ARBA" id="ARBA00004613"/>
    </source>
</evidence>
<dbReference type="InterPro" id="IPR020863">
    <property type="entry name" value="MACPF_CS"/>
</dbReference>
<comment type="subcellular location">
    <subcellularLocation>
        <location evidence="1">Membrane</location>
    </subcellularLocation>
    <subcellularLocation>
        <location evidence="2">Secreted</location>
    </subcellularLocation>
</comment>
<organism evidence="9 10">
    <name type="scientific">Cirrhinus mrigala</name>
    <name type="common">Mrigala</name>
    <dbReference type="NCBI Taxonomy" id="683832"/>
    <lineage>
        <taxon>Eukaryota</taxon>
        <taxon>Metazoa</taxon>
        <taxon>Chordata</taxon>
        <taxon>Craniata</taxon>
        <taxon>Vertebrata</taxon>
        <taxon>Euteleostomi</taxon>
        <taxon>Actinopterygii</taxon>
        <taxon>Neopterygii</taxon>
        <taxon>Teleostei</taxon>
        <taxon>Ostariophysi</taxon>
        <taxon>Cypriniformes</taxon>
        <taxon>Cyprinidae</taxon>
        <taxon>Labeoninae</taxon>
        <taxon>Labeonini</taxon>
        <taxon>Cirrhinus</taxon>
    </lineage>
</organism>
<evidence type="ECO:0000313" key="10">
    <source>
        <dbReference type="Proteomes" id="UP001529510"/>
    </source>
</evidence>